<dbReference type="Pfam" id="PF09346">
    <property type="entry name" value="SMI1_KNR4"/>
    <property type="match status" value="1"/>
</dbReference>
<reference evidence="2 3" key="1">
    <citation type="journal article" date="2013" name="Mar. Genomics">
        <title>Expression of sulfatases in Rhodopirellula baltica and the diversity of sulfatases in the genus Rhodopirellula.</title>
        <authorList>
            <person name="Wegner C.E."/>
            <person name="Richter-Heitmann T."/>
            <person name="Klindworth A."/>
            <person name="Klockow C."/>
            <person name="Richter M."/>
            <person name="Achstetter T."/>
            <person name="Glockner F.O."/>
            <person name="Harder J."/>
        </authorList>
    </citation>
    <scope>NUCLEOTIDE SEQUENCE [LARGE SCALE GENOMIC DNA]</scope>
    <source>
        <strain evidence="2 3">SH398</strain>
    </source>
</reference>
<protein>
    <recommendedName>
        <fullName evidence="1">Knr4/Smi1-like domain-containing protein</fullName>
    </recommendedName>
</protein>
<sequence>MLQAPLSSSELTDLAKLHAKVPGGTPANEWQIAVRNLPDSYVDLLRVSHGGCLTHGEREIAFFEDRSLREYLLHYEFPVYMPGSLPFGLNGGGVFYIFDMREPARNGEFPILVAHSSCLGYDDATLIAKDIHELLCDTTNVEHLM</sequence>
<dbReference type="PATRIC" id="fig|1263868.3.peg.6042"/>
<dbReference type="SUPFAM" id="SSF160631">
    <property type="entry name" value="SMI1/KNR4-like"/>
    <property type="match status" value="1"/>
</dbReference>
<dbReference type="InterPro" id="IPR037883">
    <property type="entry name" value="Knr4/Smi1-like_sf"/>
</dbReference>
<feature type="domain" description="Knr4/Smi1-like" evidence="1">
    <location>
        <begin position="36"/>
        <end position="135"/>
    </location>
</feature>
<dbReference type="EMBL" id="ANOF01000181">
    <property type="protein sequence ID" value="EMI23853.1"/>
    <property type="molecule type" value="Genomic_DNA"/>
</dbReference>
<gene>
    <name evidence="2" type="ORF">RESH_05571</name>
</gene>
<dbReference type="AlphaFoldDB" id="M5RWY8"/>
<dbReference type="RefSeq" id="WP_008671640.1">
    <property type="nucleotide sequence ID" value="NZ_ANOF01000181.1"/>
</dbReference>
<accession>M5RWY8</accession>
<evidence type="ECO:0000313" key="3">
    <source>
        <dbReference type="Proteomes" id="UP000011996"/>
    </source>
</evidence>
<comment type="caution">
    <text evidence="2">The sequence shown here is derived from an EMBL/GenBank/DDBJ whole genome shotgun (WGS) entry which is preliminary data.</text>
</comment>
<dbReference type="STRING" id="1263868.RESH_05571"/>
<evidence type="ECO:0000313" key="2">
    <source>
        <dbReference type="EMBL" id="EMI23853.1"/>
    </source>
</evidence>
<proteinExistence type="predicted"/>
<organism evidence="2 3">
    <name type="scientific">Rhodopirellula europaea SH398</name>
    <dbReference type="NCBI Taxonomy" id="1263868"/>
    <lineage>
        <taxon>Bacteria</taxon>
        <taxon>Pseudomonadati</taxon>
        <taxon>Planctomycetota</taxon>
        <taxon>Planctomycetia</taxon>
        <taxon>Pirellulales</taxon>
        <taxon>Pirellulaceae</taxon>
        <taxon>Rhodopirellula</taxon>
    </lineage>
</organism>
<dbReference type="Gene3D" id="3.40.1580.10">
    <property type="entry name" value="SMI1/KNR4-like"/>
    <property type="match status" value="1"/>
</dbReference>
<name>M5RWY8_9BACT</name>
<dbReference type="InterPro" id="IPR018958">
    <property type="entry name" value="Knr4/Smi1-like_dom"/>
</dbReference>
<dbReference type="OrthoDB" id="5198158at2"/>
<evidence type="ECO:0000259" key="1">
    <source>
        <dbReference type="Pfam" id="PF09346"/>
    </source>
</evidence>
<dbReference type="Proteomes" id="UP000011996">
    <property type="component" value="Unassembled WGS sequence"/>
</dbReference>